<dbReference type="GO" id="GO:0046872">
    <property type="term" value="F:metal ion binding"/>
    <property type="evidence" value="ECO:0007669"/>
    <property type="project" value="UniProtKB-KW"/>
</dbReference>
<dbReference type="SMART" id="SM00389">
    <property type="entry name" value="HOX"/>
    <property type="match status" value="1"/>
</dbReference>
<dbReference type="AlphaFoldDB" id="A0A6A4WNP2"/>
<accession>A0A6A4WNP2</accession>
<dbReference type="PANTHER" id="PTHR45891">
    <property type="entry name" value="ZINC FINGER HOMEOBOX PROTEIN"/>
    <property type="match status" value="1"/>
</dbReference>
<evidence type="ECO:0000256" key="2">
    <source>
        <dbReference type="ARBA" id="ARBA00022723"/>
    </source>
</evidence>
<keyword evidence="10" id="KW-1185">Reference proteome</keyword>
<keyword evidence="5 6" id="KW-0539">Nucleus</keyword>
<dbReference type="InterPro" id="IPR009057">
    <property type="entry name" value="Homeodomain-like_sf"/>
</dbReference>
<dbReference type="GO" id="GO:0005634">
    <property type="term" value="C:nucleus"/>
    <property type="evidence" value="ECO:0007669"/>
    <property type="project" value="UniProtKB-SubCell"/>
</dbReference>
<dbReference type="CDD" id="cd00086">
    <property type="entry name" value="homeodomain"/>
    <property type="match status" value="1"/>
</dbReference>
<keyword evidence="5 6" id="KW-0238">DNA-binding</keyword>
<dbReference type="InterPro" id="IPR001356">
    <property type="entry name" value="HD"/>
</dbReference>
<dbReference type="InterPro" id="IPR036236">
    <property type="entry name" value="Znf_C2H2_sf"/>
</dbReference>
<feature type="region of interest" description="Disordered" evidence="7">
    <location>
        <begin position="209"/>
        <end position="255"/>
    </location>
</feature>
<dbReference type="SUPFAM" id="SSF46689">
    <property type="entry name" value="Homeodomain-like"/>
    <property type="match status" value="1"/>
</dbReference>
<keyword evidence="4" id="KW-0862">Zinc</keyword>
<evidence type="ECO:0000256" key="4">
    <source>
        <dbReference type="ARBA" id="ARBA00022833"/>
    </source>
</evidence>
<reference evidence="9 10" key="1">
    <citation type="submission" date="2019-07" db="EMBL/GenBank/DDBJ databases">
        <title>Draft genome assembly of a fouling barnacle, Amphibalanus amphitrite (Darwin, 1854): The first reference genome for Thecostraca.</title>
        <authorList>
            <person name="Kim W."/>
        </authorList>
    </citation>
    <scope>NUCLEOTIDE SEQUENCE [LARGE SCALE GENOMIC DNA]</scope>
    <source>
        <strain evidence="9">SNU_AA5</strain>
        <tissue evidence="9">Soma without cirri and trophi</tissue>
    </source>
</reference>
<dbReference type="Pfam" id="PF00046">
    <property type="entry name" value="Homeodomain"/>
    <property type="match status" value="1"/>
</dbReference>
<dbReference type="OrthoDB" id="6417226at2759"/>
<proteinExistence type="predicted"/>
<evidence type="ECO:0000256" key="3">
    <source>
        <dbReference type="ARBA" id="ARBA00022737"/>
    </source>
</evidence>
<organism evidence="9 10">
    <name type="scientific">Amphibalanus amphitrite</name>
    <name type="common">Striped barnacle</name>
    <name type="synonym">Balanus amphitrite</name>
    <dbReference type="NCBI Taxonomy" id="1232801"/>
    <lineage>
        <taxon>Eukaryota</taxon>
        <taxon>Metazoa</taxon>
        <taxon>Ecdysozoa</taxon>
        <taxon>Arthropoda</taxon>
        <taxon>Crustacea</taxon>
        <taxon>Multicrustacea</taxon>
        <taxon>Cirripedia</taxon>
        <taxon>Thoracica</taxon>
        <taxon>Thoracicalcarea</taxon>
        <taxon>Balanomorpha</taxon>
        <taxon>Balanoidea</taxon>
        <taxon>Balanidae</taxon>
        <taxon>Amphibalaninae</taxon>
        <taxon>Amphibalanus</taxon>
    </lineage>
</organism>
<dbReference type="EMBL" id="VIIS01000753">
    <property type="protein sequence ID" value="KAF0305424.1"/>
    <property type="molecule type" value="Genomic_DNA"/>
</dbReference>
<comment type="caution">
    <text evidence="9">The sequence shown here is derived from an EMBL/GenBank/DDBJ whole genome shotgun (WGS) entry which is preliminary data.</text>
</comment>
<feature type="DNA-binding region" description="Homeobox" evidence="5">
    <location>
        <begin position="99"/>
        <end position="158"/>
    </location>
</feature>
<protein>
    <submittedName>
        <fullName evidence="9">Zinc finger homeobox protein 3</fullName>
    </submittedName>
</protein>
<feature type="compositionally biased region" description="Basic residues" evidence="7">
    <location>
        <begin position="1"/>
        <end position="15"/>
    </location>
</feature>
<keyword evidence="5 6" id="KW-0371">Homeobox</keyword>
<feature type="region of interest" description="Disordered" evidence="7">
    <location>
        <begin position="152"/>
        <end position="171"/>
    </location>
</feature>
<evidence type="ECO:0000313" key="10">
    <source>
        <dbReference type="Proteomes" id="UP000440578"/>
    </source>
</evidence>
<dbReference type="Gene3D" id="1.10.10.60">
    <property type="entry name" value="Homeodomain-like"/>
    <property type="match status" value="1"/>
</dbReference>
<dbReference type="SUPFAM" id="SSF57667">
    <property type="entry name" value="beta-beta-alpha zinc fingers"/>
    <property type="match status" value="1"/>
</dbReference>
<evidence type="ECO:0000256" key="7">
    <source>
        <dbReference type="SAM" id="MobiDB-lite"/>
    </source>
</evidence>
<dbReference type="PANTHER" id="PTHR45891:SF3">
    <property type="entry name" value="ZINC FINGER PROTEIN 2"/>
    <property type="match status" value="1"/>
</dbReference>
<gene>
    <name evidence="9" type="primary">ZFHX3_1</name>
    <name evidence="9" type="ORF">FJT64_022959</name>
</gene>
<evidence type="ECO:0000256" key="1">
    <source>
        <dbReference type="ARBA" id="ARBA00004123"/>
    </source>
</evidence>
<evidence type="ECO:0000256" key="5">
    <source>
        <dbReference type="PROSITE-ProRule" id="PRU00108"/>
    </source>
</evidence>
<evidence type="ECO:0000256" key="6">
    <source>
        <dbReference type="RuleBase" id="RU000682"/>
    </source>
</evidence>
<dbReference type="Proteomes" id="UP000440578">
    <property type="component" value="Unassembled WGS sequence"/>
</dbReference>
<keyword evidence="2" id="KW-0479">Metal-binding</keyword>
<evidence type="ECO:0000313" key="9">
    <source>
        <dbReference type="EMBL" id="KAF0305424.1"/>
    </source>
</evidence>
<evidence type="ECO:0000259" key="8">
    <source>
        <dbReference type="PROSITE" id="PS50071"/>
    </source>
</evidence>
<feature type="domain" description="Homeobox" evidence="8">
    <location>
        <begin position="97"/>
        <end position="157"/>
    </location>
</feature>
<feature type="region of interest" description="Disordered" evidence="7">
    <location>
        <begin position="1"/>
        <end position="21"/>
    </location>
</feature>
<comment type="subcellular location">
    <subcellularLocation>
        <location evidence="1 5 6">Nucleus</location>
    </subcellularLocation>
</comment>
<dbReference type="InterPro" id="IPR051968">
    <property type="entry name" value="ZnFinger_Homeobox_TR"/>
</dbReference>
<name>A0A6A4WNP2_AMPAM</name>
<dbReference type="GO" id="GO:0000978">
    <property type="term" value="F:RNA polymerase II cis-regulatory region sequence-specific DNA binding"/>
    <property type="evidence" value="ECO:0007669"/>
    <property type="project" value="TreeGrafter"/>
</dbReference>
<dbReference type="PROSITE" id="PS50071">
    <property type="entry name" value="HOMEOBOX_2"/>
    <property type="match status" value="1"/>
</dbReference>
<dbReference type="GO" id="GO:0000981">
    <property type="term" value="F:DNA-binding transcription factor activity, RNA polymerase II-specific"/>
    <property type="evidence" value="ECO:0007669"/>
    <property type="project" value="TreeGrafter"/>
</dbReference>
<sequence length="255" mass="27111">MRHWISASHKRRHIQPRAASQPSNRLIAWFRRPSRRDIPPLNALPLMPPREGLARGRAGLRHDLSSSVAPPPNPSSTAAAAAAATGAAGAARSPFAVANKRFRTQMSPGQVSVLRSVFAAYRMPTMAECARLGAEIGLAKRVVQVWFQNSRAKEKKRQLQSGRPPTPPPQGCDLCHVTYGVKCSLQEHLLSRAHIERVQREAERARAAPAGAAASSSCAPAVPRSSAAAAASAVRPGSAQPVKETEAAAPAKTAD</sequence>
<keyword evidence="3" id="KW-0677">Repeat</keyword>